<evidence type="ECO:0000313" key="2">
    <source>
        <dbReference type="Proteomes" id="UP000242415"/>
    </source>
</evidence>
<keyword evidence="2" id="KW-1185">Reference proteome</keyword>
<reference evidence="2" key="1">
    <citation type="submission" date="2016-10" db="EMBL/GenBank/DDBJ databases">
        <authorList>
            <person name="Varghese N."/>
            <person name="Submissions S."/>
        </authorList>
    </citation>
    <scope>NUCLEOTIDE SEQUENCE [LARGE SCALE GENOMIC DNA]</scope>
    <source>
        <strain evidence="2">DSM 45245</strain>
    </source>
</reference>
<gene>
    <name evidence="1" type="ORF">SAMN05444365_102406</name>
</gene>
<organism evidence="1 2">
    <name type="scientific">Micromonospora pattaloongensis</name>
    <dbReference type="NCBI Taxonomy" id="405436"/>
    <lineage>
        <taxon>Bacteria</taxon>
        <taxon>Bacillati</taxon>
        <taxon>Actinomycetota</taxon>
        <taxon>Actinomycetes</taxon>
        <taxon>Micromonosporales</taxon>
        <taxon>Micromonosporaceae</taxon>
        <taxon>Micromonospora</taxon>
    </lineage>
</organism>
<dbReference type="Proteomes" id="UP000242415">
    <property type="component" value="Unassembled WGS sequence"/>
</dbReference>
<name>A0A1H3K8I0_9ACTN</name>
<evidence type="ECO:0000313" key="1">
    <source>
        <dbReference type="EMBL" id="SDY48527.1"/>
    </source>
</evidence>
<protein>
    <submittedName>
        <fullName evidence="1">Uncharacterized protein</fullName>
    </submittedName>
</protein>
<accession>A0A1H3K8I0</accession>
<proteinExistence type="predicted"/>
<dbReference type="EMBL" id="FNPH01000002">
    <property type="protein sequence ID" value="SDY48527.1"/>
    <property type="molecule type" value="Genomic_DNA"/>
</dbReference>
<dbReference type="AlphaFoldDB" id="A0A1H3K8I0"/>
<sequence>MQIMKAHTLGSYGCCAACHMWWGRLAPYPCVQVEWAARVVSRGMTERFLTAVGER</sequence>